<dbReference type="Proteomes" id="UP000006743">
    <property type="component" value="Chromosome"/>
</dbReference>
<dbReference type="AlphaFoldDB" id="B8F3N4"/>
<sequence length="117" mass="13554">MTKLTKLPANILNELQEQIRENHYSNLYVICEWLKKKGYLISKTALHRYVASLKQIDGYTARSGSFELLALTSTNTTDSSNLSKLYQQLGKLEYQKQKILQKITSIQEPKPYQIKTK</sequence>
<evidence type="ECO:0000313" key="2">
    <source>
        <dbReference type="Proteomes" id="UP000006743"/>
    </source>
</evidence>
<organism evidence="1 2">
    <name type="scientific">Glaesserella parasuis serovar 5 (strain SH0165)</name>
    <name type="common">Haemophilus parasuis</name>
    <dbReference type="NCBI Taxonomy" id="557723"/>
    <lineage>
        <taxon>Bacteria</taxon>
        <taxon>Pseudomonadati</taxon>
        <taxon>Pseudomonadota</taxon>
        <taxon>Gammaproteobacteria</taxon>
        <taxon>Pasteurellales</taxon>
        <taxon>Pasteurellaceae</taxon>
        <taxon>Glaesserella</taxon>
    </lineage>
</organism>
<gene>
    <name evidence="1" type="ordered locus">HAPS_0247</name>
</gene>
<dbReference type="HOGENOM" id="CLU_2118077_0_0_6"/>
<proteinExistence type="predicted"/>
<protein>
    <submittedName>
        <fullName evidence="1">Bacteriophage Mu GP27-like protein</fullName>
    </submittedName>
</protein>
<reference evidence="1 2" key="1">
    <citation type="journal article" date="2009" name="J. Bacteriol.">
        <title>Complete genome sequence of Haemophilus parasuis SH0165.</title>
        <authorList>
            <person name="Yue M."/>
            <person name="Yang F."/>
            <person name="Yang J."/>
            <person name="Bei W."/>
            <person name="Cai X."/>
            <person name="Chen L."/>
            <person name="Dong J."/>
            <person name="Zhou R."/>
            <person name="Jin M."/>
            <person name="Jin Q."/>
            <person name="Chen H."/>
        </authorList>
    </citation>
    <scope>NUCLEOTIDE SEQUENCE [LARGE SCALE GENOMIC DNA]</scope>
    <source>
        <strain evidence="1 2">SH0165</strain>
    </source>
</reference>
<dbReference type="EMBL" id="CP001321">
    <property type="protein sequence ID" value="ACL31936.1"/>
    <property type="molecule type" value="Genomic_DNA"/>
</dbReference>
<dbReference type="InterPro" id="IPR021874">
    <property type="entry name" value="Phage_Mu_Gp27"/>
</dbReference>
<accession>B8F3N4</accession>
<dbReference type="Pfam" id="PF11985">
    <property type="entry name" value="Phage_Mu_Gp27"/>
    <property type="match status" value="1"/>
</dbReference>
<evidence type="ECO:0000313" key="1">
    <source>
        <dbReference type="EMBL" id="ACL31936.1"/>
    </source>
</evidence>
<keyword evidence="2" id="KW-1185">Reference proteome</keyword>
<dbReference type="PATRIC" id="fig|557723.8.peg.254"/>
<name>B8F3N4_GLAP5</name>
<dbReference type="STRING" id="557723.HAPS_0247"/>
<dbReference type="RefSeq" id="WP_010786645.1">
    <property type="nucleotide sequence ID" value="NC_011852.1"/>
</dbReference>
<dbReference type="KEGG" id="hap:HAPS_0247"/>